<gene>
    <name evidence="6" type="ORF">g.4407</name>
</gene>
<dbReference type="InterPro" id="IPR050540">
    <property type="entry name" value="F-actin_Monoox_Mical"/>
</dbReference>
<proteinExistence type="inferred from homology"/>
<dbReference type="Pfam" id="PF00307">
    <property type="entry name" value="CH"/>
    <property type="match status" value="1"/>
</dbReference>
<dbReference type="PROSITE" id="PS50021">
    <property type="entry name" value="CH"/>
    <property type="match status" value="1"/>
</dbReference>
<reference evidence="6" key="1">
    <citation type="submission" date="2015-12" db="EMBL/GenBank/DDBJ databases">
        <title>De novo transcriptome assembly of four potential Pierce s Disease insect vectors from Arizona vineyards.</title>
        <authorList>
            <person name="Tassone E.E."/>
        </authorList>
    </citation>
    <scope>NUCLEOTIDE SEQUENCE</scope>
</reference>
<comment type="similarity">
    <text evidence="1">Belongs to the cytospin-A family.</text>
</comment>
<dbReference type="FunFam" id="1.10.418.10:FF:000020">
    <property type="entry name" value="Cytospin-A isoform 1"/>
    <property type="match status" value="1"/>
</dbReference>
<feature type="region of interest" description="Disordered" evidence="4">
    <location>
        <begin position="66"/>
        <end position="97"/>
    </location>
</feature>
<feature type="compositionally biased region" description="Low complexity" evidence="4">
    <location>
        <begin position="598"/>
        <end position="613"/>
    </location>
</feature>
<dbReference type="SUPFAM" id="SSF47576">
    <property type="entry name" value="Calponin-homology domain, CH-domain"/>
    <property type="match status" value="1"/>
</dbReference>
<evidence type="ECO:0000256" key="4">
    <source>
        <dbReference type="SAM" id="MobiDB-lite"/>
    </source>
</evidence>
<protein>
    <recommendedName>
        <fullName evidence="5">Calponin-homology (CH) domain-containing protein</fullName>
    </recommendedName>
</protein>
<dbReference type="InterPro" id="IPR036872">
    <property type="entry name" value="CH_dom_sf"/>
</dbReference>
<feature type="region of interest" description="Disordered" evidence="4">
    <location>
        <begin position="592"/>
        <end position="620"/>
    </location>
</feature>
<dbReference type="PANTHER" id="PTHR23167:SF69">
    <property type="entry name" value="FI18193P1"/>
    <property type="match status" value="1"/>
</dbReference>
<dbReference type="CDD" id="cd21199">
    <property type="entry name" value="CH_CYTS"/>
    <property type="match status" value="1"/>
</dbReference>
<dbReference type="SMART" id="SM00033">
    <property type="entry name" value="CH"/>
    <property type="match status" value="1"/>
</dbReference>
<feature type="coiled-coil region" evidence="3">
    <location>
        <begin position="364"/>
        <end position="430"/>
    </location>
</feature>
<evidence type="ECO:0000256" key="2">
    <source>
        <dbReference type="ARBA" id="ARBA00023054"/>
    </source>
</evidence>
<keyword evidence="2 3" id="KW-0175">Coiled coil</keyword>
<sequence>MNKFKSFFRRGHNNNSASSTGLAIKLQGNGSHTRTTADVKISQPNLEPAEPISCMDIKTETAKQITQTNEMGDSESNFVESKRKEESQQPKEEKSDLEFQTLELVPCGLETLRNEVCKEKKDTSYCVKSANSSLSELSIASLQDWILHISKLEETHQSTNEELQATLQELGDLQLQLKDLQTHNNRLGEQKTILLDSLVKQTERLQEVSGKVGPLDELVNSSDVMDSKNLEERELAVLNLIKNAQEERTILMVKKTELENKVNLLARNAETSSEERIKLAEKVTKLESIITEKEKEKLEIDLEVIRLKNECSIRDVDIKRLSAYLVNAETKIRVLEFNNNISDSEHRLLLATTRQENFDLKNKMTLLNDQLSRSEIEAMNCEEQLTHHLKYYNKFKTSCDLTMNQLKNDLNKAMQENNKIVNQLVSLKDEHSKMQVYNDCHQKDKKELNTILYETQKVLSDSITEINNLKTELVEVKRHHEQQTSEWREFQKDLLTAVRVANDFKTEANAMIEETESKNQQLHEIIESLRCQIDRLQTIEKPMSPSMLDNESRHVLPSVIPEVKRSEVIQETKSVKSLIDVIENITKQTICGQKTQRSGSTSSLTSTVGSPTVPLSPVSDFEIRNTTTPLRDQQLYANRQQAKQLIYTEEFVKGSKILIEESLPALAPRMEYPCKNGSGDRELDEVKNVIVDQQSVPAPLPEHPCKNGSDDCKTNVTCRKQQDPLAHLAKSGGSKRNALLRWCQIKTSGYKNIDITNFSSSWNDGLAFCALMHSYLPDLVPYDTLIPSEKRRNFTVAFSAAESVGIKSTLSINDMVEQERPSWQLVIDYITSIFTHFEA</sequence>
<evidence type="ECO:0000256" key="3">
    <source>
        <dbReference type="SAM" id="Coils"/>
    </source>
</evidence>
<name>A0A1B6E3F7_9HEMI</name>
<feature type="coiled-coil region" evidence="3">
    <location>
        <begin position="149"/>
        <end position="190"/>
    </location>
</feature>
<organism evidence="6">
    <name type="scientific">Clastoptera arizonana</name>
    <name type="common">Arizona spittle bug</name>
    <dbReference type="NCBI Taxonomy" id="38151"/>
    <lineage>
        <taxon>Eukaryota</taxon>
        <taxon>Metazoa</taxon>
        <taxon>Ecdysozoa</taxon>
        <taxon>Arthropoda</taxon>
        <taxon>Hexapoda</taxon>
        <taxon>Insecta</taxon>
        <taxon>Pterygota</taxon>
        <taxon>Neoptera</taxon>
        <taxon>Paraneoptera</taxon>
        <taxon>Hemiptera</taxon>
        <taxon>Auchenorrhyncha</taxon>
        <taxon>Cercopoidea</taxon>
        <taxon>Clastopteridae</taxon>
        <taxon>Clastoptera</taxon>
    </lineage>
</organism>
<evidence type="ECO:0000256" key="1">
    <source>
        <dbReference type="ARBA" id="ARBA00009452"/>
    </source>
</evidence>
<evidence type="ECO:0000313" key="6">
    <source>
        <dbReference type="EMBL" id="JAS32460.1"/>
    </source>
</evidence>
<dbReference type="InterPro" id="IPR001715">
    <property type="entry name" value="CH_dom"/>
</dbReference>
<dbReference type="EMBL" id="GEDC01004838">
    <property type="protein sequence ID" value="JAS32460.1"/>
    <property type="molecule type" value="Transcribed_RNA"/>
</dbReference>
<evidence type="ECO:0000259" key="5">
    <source>
        <dbReference type="PROSITE" id="PS50021"/>
    </source>
</evidence>
<feature type="compositionally biased region" description="Basic and acidic residues" evidence="4">
    <location>
        <begin position="80"/>
        <end position="97"/>
    </location>
</feature>
<accession>A0A1B6E3F7</accession>
<dbReference type="PANTHER" id="PTHR23167">
    <property type="entry name" value="CALPONIN HOMOLOGY DOMAIN-CONTAINING PROTEIN DDB_G0272472-RELATED"/>
    <property type="match status" value="1"/>
</dbReference>
<feature type="compositionally biased region" description="Polar residues" evidence="4">
    <location>
        <begin position="66"/>
        <end position="79"/>
    </location>
</feature>
<feature type="region of interest" description="Disordered" evidence="4">
    <location>
        <begin position="1"/>
        <end position="20"/>
    </location>
</feature>
<feature type="domain" description="Calponin-homology (CH)" evidence="5">
    <location>
        <begin position="733"/>
        <end position="838"/>
    </location>
</feature>
<feature type="coiled-coil region" evidence="3">
    <location>
        <begin position="227"/>
        <end position="310"/>
    </location>
</feature>
<feature type="region of interest" description="Disordered" evidence="4">
    <location>
        <begin position="28"/>
        <end position="51"/>
    </location>
</feature>
<feature type="compositionally biased region" description="Basic residues" evidence="4">
    <location>
        <begin position="1"/>
        <end position="12"/>
    </location>
</feature>
<dbReference type="AlphaFoldDB" id="A0A1B6E3F7"/>
<dbReference type="Gene3D" id="1.10.418.10">
    <property type="entry name" value="Calponin-like domain"/>
    <property type="match status" value="1"/>
</dbReference>
<feature type="coiled-coil region" evidence="3">
    <location>
        <begin position="466"/>
        <end position="539"/>
    </location>
</feature>